<dbReference type="Proteomes" id="UP001595776">
    <property type="component" value="Unassembled WGS sequence"/>
</dbReference>
<evidence type="ECO:0000313" key="1">
    <source>
        <dbReference type="EMBL" id="MFC4346838.1"/>
    </source>
</evidence>
<organism evidence="1 2">
    <name type="scientific">Kordiimonas lipolytica</name>
    <dbReference type="NCBI Taxonomy" id="1662421"/>
    <lineage>
        <taxon>Bacteria</taxon>
        <taxon>Pseudomonadati</taxon>
        <taxon>Pseudomonadota</taxon>
        <taxon>Alphaproteobacteria</taxon>
        <taxon>Kordiimonadales</taxon>
        <taxon>Kordiimonadaceae</taxon>
        <taxon>Kordiimonas</taxon>
    </lineage>
</organism>
<reference evidence="2" key="1">
    <citation type="journal article" date="2019" name="Int. J. Syst. Evol. Microbiol.">
        <title>The Global Catalogue of Microorganisms (GCM) 10K type strain sequencing project: providing services to taxonomists for standard genome sequencing and annotation.</title>
        <authorList>
            <consortium name="The Broad Institute Genomics Platform"/>
            <consortium name="The Broad Institute Genome Sequencing Center for Infectious Disease"/>
            <person name="Wu L."/>
            <person name="Ma J."/>
        </authorList>
    </citation>
    <scope>NUCLEOTIDE SEQUENCE [LARGE SCALE GENOMIC DNA]</scope>
    <source>
        <strain evidence="2">CGMCC 1.15304</strain>
    </source>
</reference>
<protein>
    <submittedName>
        <fullName evidence="1">Uncharacterized protein</fullName>
    </submittedName>
</protein>
<name>A0ABV8U6L6_9PROT</name>
<evidence type="ECO:0000313" key="2">
    <source>
        <dbReference type="Proteomes" id="UP001595776"/>
    </source>
</evidence>
<accession>A0ABV8U6L6</accession>
<dbReference type="RefSeq" id="WP_068147875.1">
    <property type="nucleotide sequence ID" value="NZ_JBHSCR010000001.1"/>
</dbReference>
<gene>
    <name evidence="1" type="ORF">ACFO5Q_03150</name>
</gene>
<comment type="caution">
    <text evidence="1">The sequence shown here is derived from an EMBL/GenBank/DDBJ whole genome shotgun (WGS) entry which is preliminary data.</text>
</comment>
<keyword evidence="2" id="KW-1185">Reference proteome</keyword>
<sequence length="98" mass="11075">MRYHFRPHEPGGPLYYGMQCFDTGVEIREKFVHFLELKVRRAGEGQPVVYEGMVHGLDASANLSVMMPYLIAALFDEFPGVSGEVRSVTIDRSARPDK</sequence>
<dbReference type="EMBL" id="JBHSCR010000001">
    <property type="protein sequence ID" value="MFC4346838.1"/>
    <property type="molecule type" value="Genomic_DNA"/>
</dbReference>
<proteinExistence type="predicted"/>